<evidence type="ECO:0000313" key="3">
    <source>
        <dbReference type="EMBL" id="APA95508.1"/>
    </source>
</evidence>
<dbReference type="AlphaFoldDB" id="A0ABC8AMY4"/>
<dbReference type="Proteomes" id="UP000180166">
    <property type="component" value="Chromosome"/>
</dbReference>
<gene>
    <name evidence="3" type="ORF">NS506_01437</name>
</gene>
<dbReference type="Gene3D" id="1.10.30.50">
    <property type="match status" value="1"/>
</dbReference>
<reference evidence="3 4" key="1">
    <citation type="submission" date="2016-10" db="EMBL/GenBank/DDBJ databases">
        <title>Genome sequence of Nocardia seriolae strain EM150506, isolated from Anguila japonica.</title>
        <authorList>
            <person name="Han H.-J."/>
        </authorList>
    </citation>
    <scope>NUCLEOTIDE SEQUENCE [LARGE SCALE GENOMIC DNA]</scope>
    <source>
        <strain evidence="3 4">EM150506</strain>
    </source>
</reference>
<sequence>MGSKGFTLDDCGITELVTAVETLSDALLHGDLNAFADGDVLELMKTLETCKRRLSALDSKLIVEARDRSLPENSGAGKLIPFLRHTLNLSAHDAAVRVKIASECGELFEPTGHLRPAALARTAEAFETGAISRDHVRNIVTVVNHLPAGLPVEARVETEAILVDYCREGLWPDDLPRIGREIFARIDPEGTVFNDADRQRKRGLILGRPGVDGMSWIEGWLTPELRAALDAVLAKFARPGMCMPEDIDSPTVTTDDADTQVDSKVLEAAARRDRRDAGQRVHDALFALLQPGVDMSNLGTHRRLPVQVTLTMSLADLERGAGLATTASGGHLSIGSALKMAAGTRPVLAVLDGDGIPIYLAHGRRLASPGQRLALIARDKGCTHPGCDVPPDRCAAHHVIDWAKGGPTDLTNLALVCDHHHALVNDSENGWKTVMLGKDSPHRGRVGWIAPKSLDPTGTPRVNERLHLGERVAARIESSCREWDSRAA</sequence>
<dbReference type="Pfam" id="PF02720">
    <property type="entry name" value="DUF222"/>
    <property type="match status" value="1"/>
</dbReference>
<dbReference type="RefSeq" id="WP_071343549.1">
    <property type="nucleotide sequence ID" value="NZ_CP017839.1"/>
</dbReference>
<feature type="domain" description="HNH nuclease" evidence="2">
    <location>
        <begin position="370"/>
        <end position="422"/>
    </location>
</feature>
<proteinExistence type="inferred from homology"/>
<comment type="similarity">
    <text evidence="1">Belongs to the Rv1128c/1148c/1588c/1702c/1945/3466 family.</text>
</comment>
<dbReference type="InterPro" id="IPR003615">
    <property type="entry name" value="HNH_nuc"/>
</dbReference>
<dbReference type="CDD" id="cd00085">
    <property type="entry name" value="HNHc"/>
    <property type="match status" value="1"/>
</dbReference>
<protein>
    <recommendedName>
        <fullName evidence="2">HNH nuclease domain-containing protein</fullName>
    </recommendedName>
</protein>
<dbReference type="Pfam" id="PF01844">
    <property type="entry name" value="HNH"/>
    <property type="match status" value="1"/>
</dbReference>
<accession>A0ABC8AMY4</accession>
<evidence type="ECO:0000256" key="1">
    <source>
        <dbReference type="ARBA" id="ARBA00023450"/>
    </source>
</evidence>
<organism evidence="3 4">
    <name type="scientific">Nocardia seriolae</name>
    <dbReference type="NCBI Taxonomy" id="37332"/>
    <lineage>
        <taxon>Bacteria</taxon>
        <taxon>Bacillati</taxon>
        <taxon>Actinomycetota</taxon>
        <taxon>Actinomycetes</taxon>
        <taxon>Mycobacteriales</taxon>
        <taxon>Nocardiaceae</taxon>
        <taxon>Nocardia</taxon>
    </lineage>
</organism>
<dbReference type="SMART" id="SM00507">
    <property type="entry name" value="HNHc"/>
    <property type="match status" value="1"/>
</dbReference>
<dbReference type="EMBL" id="CP017839">
    <property type="protein sequence ID" value="APA95508.1"/>
    <property type="molecule type" value="Genomic_DNA"/>
</dbReference>
<dbReference type="InterPro" id="IPR002711">
    <property type="entry name" value="HNH"/>
</dbReference>
<evidence type="ECO:0000259" key="2">
    <source>
        <dbReference type="SMART" id="SM00507"/>
    </source>
</evidence>
<dbReference type="InterPro" id="IPR003870">
    <property type="entry name" value="DUF222"/>
</dbReference>
<evidence type="ECO:0000313" key="4">
    <source>
        <dbReference type="Proteomes" id="UP000180166"/>
    </source>
</evidence>
<name>A0ABC8AMY4_9NOCA</name>
<dbReference type="KEGG" id="nsr:NS506_01437"/>